<gene>
    <name evidence="1" type="ORF">MHI_LOCUS355669</name>
</gene>
<evidence type="ECO:0000313" key="2">
    <source>
        <dbReference type="Proteomes" id="UP000752696"/>
    </source>
</evidence>
<accession>A0A6V7H285</accession>
<dbReference type="AlphaFoldDB" id="A0A6V7H285"/>
<sequence>MVEQKDTAGAKRFARDIRSFERQQSVRCVDKISRDSTLIILLIAEQVFEFSTCCGNLATVTPGPRTIVYRHTCTYLNSLTVASFLQSLIGGNSLRGGGGGGGGGGGAVVPSEWKKKAKWLSVVARGSYISSPFARSSIVRHEIVCTI</sequence>
<reference evidence="1" key="1">
    <citation type="submission" date="2020-07" db="EMBL/GenBank/DDBJ databases">
        <authorList>
            <person name="Nazaruddin N."/>
        </authorList>
    </citation>
    <scope>NUCLEOTIDE SEQUENCE</scope>
</reference>
<keyword evidence="2" id="KW-1185">Reference proteome</keyword>
<comment type="caution">
    <text evidence="1">The sequence shown here is derived from an EMBL/GenBank/DDBJ whole genome shotgun (WGS) entry which is preliminary data.</text>
</comment>
<evidence type="ECO:0000313" key="1">
    <source>
        <dbReference type="EMBL" id="CAD1473147.1"/>
    </source>
</evidence>
<name>A0A6V7H285_9HYME</name>
<protein>
    <submittedName>
        <fullName evidence="1">Uncharacterized protein</fullName>
    </submittedName>
</protein>
<organism evidence="1 2">
    <name type="scientific">Heterotrigona itama</name>
    <dbReference type="NCBI Taxonomy" id="395501"/>
    <lineage>
        <taxon>Eukaryota</taxon>
        <taxon>Metazoa</taxon>
        <taxon>Ecdysozoa</taxon>
        <taxon>Arthropoda</taxon>
        <taxon>Hexapoda</taxon>
        <taxon>Insecta</taxon>
        <taxon>Pterygota</taxon>
        <taxon>Neoptera</taxon>
        <taxon>Endopterygota</taxon>
        <taxon>Hymenoptera</taxon>
        <taxon>Apocrita</taxon>
        <taxon>Aculeata</taxon>
        <taxon>Apoidea</taxon>
        <taxon>Anthophila</taxon>
        <taxon>Apidae</taxon>
        <taxon>Heterotrigona</taxon>
    </lineage>
</organism>
<dbReference type="Proteomes" id="UP000752696">
    <property type="component" value="Unassembled WGS sequence"/>
</dbReference>
<dbReference type="EMBL" id="CAJDYZ010006202">
    <property type="protein sequence ID" value="CAD1473147.1"/>
    <property type="molecule type" value="Genomic_DNA"/>
</dbReference>
<proteinExistence type="predicted"/>